<dbReference type="InterPro" id="IPR050202">
    <property type="entry name" value="Cyt/Deoxycyt_deaminase"/>
</dbReference>
<dbReference type="RefSeq" id="WP_185065454.1">
    <property type="nucleotide sequence ID" value="NZ_BAABJP010000039.1"/>
</dbReference>
<dbReference type="Gene3D" id="3.40.140.10">
    <property type="entry name" value="Cytidine Deaminase, domain 2"/>
    <property type="match status" value="1"/>
</dbReference>
<dbReference type="PROSITE" id="PS00903">
    <property type="entry name" value="CYT_DCMP_DEAMINASES_1"/>
    <property type="match status" value="1"/>
</dbReference>
<gene>
    <name evidence="2" type="ORF">GCM10023321_62880</name>
</gene>
<accession>A0ABP9QWM7</accession>
<sequence length="132" mass="14100">MTPAEIIETAAACLNPTEQDDRASGGVAAAIITRSGDVFLGVCIDTPCGMGFCAEHAAVAAMVTARQFQIAQVVAVTRDDRTNHLMVLPPCGRCREFMYQIDRRNLGAEVVLAPDQVTTLDELLPAREAQPA</sequence>
<proteinExistence type="inferred from homology"/>
<evidence type="ECO:0000256" key="1">
    <source>
        <dbReference type="ARBA" id="ARBA00006576"/>
    </source>
</evidence>
<keyword evidence="3" id="KW-1185">Reference proteome</keyword>
<dbReference type="PANTHER" id="PTHR11644">
    <property type="entry name" value="CYTIDINE DEAMINASE"/>
    <property type="match status" value="1"/>
</dbReference>
<protein>
    <submittedName>
        <fullName evidence="2">Cytidine deaminase</fullName>
    </submittedName>
</protein>
<dbReference type="CDD" id="cd01283">
    <property type="entry name" value="cytidine_deaminase"/>
    <property type="match status" value="1"/>
</dbReference>
<dbReference type="PANTHER" id="PTHR11644:SF2">
    <property type="entry name" value="CYTIDINE DEAMINASE"/>
    <property type="match status" value="1"/>
</dbReference>
<dbReference type="InterPro" id="IPR016192">
    <property type="entry name" value="APOBEC/CMP_deaminase_Zn-bd"/>
</dbReference>
<dbReference type="InterPro" id="IPR016193">
    <property type="entry name" value="Cytidine_deaminase-like"/>
</dbReference>
<reference evidence="3" key="1">
    <citation type="journal article" date="2019" name="Int. J. Syst. Evol. Microbiol.">
        <title>The Global Catalogue of Microorganisms (GCM) 10K type strain sequencing project: providing services to taxonomists for standard genome sequencing and annotation.</title>
        <authorList>
            <consortium name="The Broad Institute Genomics Platform"/>
            <consortium name="The Broad Institute Genome Sequencing Center for Infectious Disease"/>
            <person name="Wu L."/>
            <person name="Ma J."/>
        </authorList>
    </citation>
    <scope>NUCLEOTIDE SEQUENCE [LARGE SCALE GENOMIC DNA]</scope>
    <source>
        <strain evidence="3">JCM 18303</strain>
    </source>
</reference>
<organism evidence="2 3">
    <name type="scientific">Pseudonocardia eucalypti</name>
    <dbReference type="NCBI Taxonomy" id="648755"/>
    <lineage>
        <taxon>Bacteria</taxon>
        <taxon>Bacillati</taxon>
        <taxon>Actinomycetota</taxon>
        <taxon>Actinomycetes</taxon>
        <taxon>Pseudonocardiales</taxon>
        <taxon>Pseudonocardiaceae</taxon>
        <taxon>Pseudonocardia</taxon>
    </lineage>
</organism>
<comment type="caution">
    <text evidence="2">The sequence shown here is derived from an EMBL/GenBank/DDBJ whole genome shotgun (WGS) entry which is preliminary data.</text>
</comment>
<comment type="similarity">
    <text evidence="1">Belongs to the cytidine and deoxycytidylate deaminase family.</text>
</comment>
<name>A0ABP9QWM7_9PSEU</name>
<dbReference type="SUPFAM" id="SSF53927">
    <property type="entry name" value="Cytidine deaminase-like"/>
    <property type="match status" value="1"/>
</dbReference>
<evidence type="ECO:0000313" key="2">
    <source>
        <dbReference type="EMBL" id="GAA5168580.1"/>
    </source>
</evidence>
<evidence type="ECO:0000313" key="3">
    <source>
        <dbReference type="Proteomes" id="UP001428817"/>
    </source>
</evidence>
<dbReference type="EMBL" id="BAABJP010000039">
    <property type="protein sequence ID" value="GAA5168580.1"/>
    <property type="molecule type" value="Genomic_DNA"/>
</dbReference>
<dbReference type="Proteomes" id="UP001428817">
    <property type="component" value="Unassembled WGS sequence"/>
</dbReference>